<dbReference type="RefSeq" id="WP_289411618.1">
    <property type="nucleotide sequence ID" value="NZ_JAUCDY010000016.1"/>
</dbReference>
<dbReference type="Proteomes" id="UP001241056">
    <property type="component" value="Unassembled WGS sequence"/>
</dbReference>
<evidence type="ECO:0000256" key="1">
    <source>
        <dbReference type="SAM" id="SignalP"/>
    </source>
</evidence>
<sequence>MRSYRKFLPIFFAVFLHIPLTSAAESPVLEGNERQQYLDSIMRLQAIQDERSALIAQINLLLKEHALLSGYQVGYRNPQDIVYSISVVKHGELSIREQTRTVQTGQLQVRSRTINVFGMSSSFGYDCFANKVDCIITHSSSSTPLLRIARQPNIAQELAQALSYLVRDMQRS</sequence>
<gene>
    <name evidence="2" type="ORF">QEZ41_10915</name>
</gene>
<reference evidence="2 3" key="1">
    <citation type="submission" date="2023-06" db="EMBL/GenBank/DDBJ databases">
        <title>Thiopseudomonas sp. CY1220 draft genome sequence.</title>
        <authorList>
            <person name="Zhao G."/>
            <person name="An M."/>
        </authorList>
    </citation>
    <scope>NUCLEOTIDE SEQUENCE [LARGE SCALE GENOMIC DNA]</scope>
    <source>
        <strain evidence="2 3">CY1220</strain>
    </source>
</reference>
<evidence type="ECO:0000313" key="2">
    <source>
        <dbReference type="EMBL" id="MDM7858775.1"/>
    </source>
</evidence>
<accession>A0ABT7SRF8</accession>
<evidence type="ECO:0000313" key="3">
    <source>
        <dbReference type="Proteomes" id="UP001241056"/>
    </source>
</evidence>
<feature type="signal peptide" evidence="1">
    <location>
        <begin position="1"/>
        <end position="23"/>
    </location>
</feature>
<dbReference type="EMBL" id="JAUCDY010000016">
    <property type="protein sequence ID" value="MDM7858775.1"/>
    <property type="molecule type" value="Genomic_DNA"/>
</dbReference>
<evidence type="ECO:0008006" key="4">
    <source>
        <dbReference type="Google" id="ProtNLM"/>
    </source>
</evidence>
<comment type="caution">
    <text evidence="2">The sequence shown here is derived from an EMBL/GenBank/DDBJ whole genome shotgun (WGS) entry which is preliminary data.</text>
</comment>
<keyword evidence="1" id="KW-0732">Signal</keyword>
<proteinExistence type="predicted"/>
<organism evidence="2 3">
    <name type="scientific">Thiopseudomonas acetoxidans</name>
    <dbReference type="NCBI Taxonomy" id="3041622"/>
    <lineage>
        <taxon>Bacteria</taxon>
        <taxon>Pseudomonadati</taxon>
        <taxon>Pseudomonadota</taxon>
        <taxon>Gammaproteobacteria</taxon>
        <taxon>Pseudomonadales</taxon>
        <taxon>Pseudomonadaceae</taxon>
        <taxon>Thiopseudomonas</taxon>
    </lineage>
</organism>
<protein>
    <recommendedName>
        <fullName evidence="4">DUF4410 domain-containing protein</fullName>
    </recommendedName>
</protein>
<name>A0ABT7SRF8_9GAMM</name>
<feature type="chain" id="PRO_5046194140" description="DUF4410 domain-containing protein" evidence="1">
    <location>
        <begin position="24"/>
        <end position="172"/>
    </location>
</feature>
<keyword evidence="3" id="KW-1185">Reference proteome</keyword>